<dbReference type="NCBIfam" id="TIGR03560">
    <property type="entry name" value="F420_Rv1855c"/>
    <property type="match status" value="1"/>
</dbReference>
<sequence length="279" mass="30931">MRFAVKSVPEHQSWAEIRDVWIAADDIALFESAWNWDHFYPLTGDTNGPNLEGWTMLAALAQATRRIRIGCQVTGLIYRHPAVLANMAATLDVIAEGRLELGLGAGWNQQECDAYGIELPPLRERFDRFDEGVQVIIGLLSQETTTFTGRYYRLTDARCEPKPVQRPHPPIVIGGRGPNRTLRAAARWAQQWNGIMATPREWLALKDILVERCREVGRDPAEITCSTNVFLRSEDELGRVAEQAAAFAEAGVDLLVVNLPIGAKPAILEPLAEALAPLA</sequence>
<dbReference type="EMBL" id="CP113836">
    <property type="protein sequence ID" value="WAL65041.1"/>
    <property type="molecule type" value="Genomic_DNA"/>
</dbReference>
<keyword evidence="2" id="KW-0288">FMN</keyword>
<feature type="domain" description="Luciferase-like" evidence="5">
    <location>
        <begin position="8"/>
        <end position="248"/>
    </location>
</feature>
<dbReference type="NCBIfam" id="TIGR03619">
    <property type="entry name" value="F420_Rv2161c"/>
    <property type="match status" value="1"/>
</dbReference>
<reference evidence="6" key="1">
    <citation type="submission" date="2022-11" db="EMBL/GenBank/DDBJ databases">
        <authorList>
            <person name="Mo P."/>
        </authorList>
    </citation>
    <scope>NUCLEOTIDE SEQUENCE</scope>
    <source>
        <strain evidence="6">HUAS 11-8</strain>
    </source>
</reference>
<evidence type="ECO:0000313" key="7">
    <source>
        <dbReference type="Proteomes" id="UP001163203"/>
    </source>
</evidence>
<evidence type="ECO:0000256" key="4">
    <source>
        <dbReference type="ARBA" id="ARBA00023033"/>
    </source>
</evidence>
<name>A0ABY7B2C8_9PSEU</name>
<evidence type="ECO:0000256" key="3">
    <source>
        <dbReference type="ARBA" id="ARBA00023002"/>
    </source>
</evidence>
<accession>A0ABY7B2C8</accession>
<keyword evidence="7" id="KW-1185">Reference proteome</keyword>
<dbReference type="Pfam" id="PF00296">
    <property type="entry name" value="Bac_luciferase"/>
    <property type="match status" value="1"/>
</dbReference>
<dbReference type="InterPro" id="IPR011251">
    <property type="entry name" value="Luciferase-like_dom"/>
</dbReference>
<gene>
    <name evidence="6" type="ORF">ORV05_29635</name>
</gene>
<keyword evidence="1" id="KW-0285">Flavoprotein</keyword>
<evidence type="ECO:0000256" key="2">
    <source>
        <dbReference type="ARBA" id="ARBA00022643"/>
    </source>
</evidence>
<protein>
    <submittedName>
        <fullName evidence="6">LLM class F420-dependent oxidoreductase</fullName>
    </submittedName>
</protein>
<dbReference type="InterPro" id="IPR050172">
    <property type="entry name" value="SsuD_RutA_monooxygenase"/>
</dbReference>
<dbReference type="Gene3D" id="3.20.20.30">
    <property type="entry name" value="Luciferase-like domain"/>
    <property type="match status" value="1"/>
</dbReference>
<evidence type="ECO:0000256" key="1">
    <source>
        <dbReference type="ARBA" id="ARBA00022630"/>
    </source>
</evidence>
<dbReference type="InterPro" id="IPR019921">
    <property type="entry name" value="Lucif-like_OxRdtase_Rv2161c"/>
</dbReference>
<organism evidence="6 7">
    <name type="scientific">Amycolatopsis cynarae</name>
    <dbReference type="NCBI Taxonomy" id="2995223"/>
    <lineage>
        <taxon>Bacteria</taxon>
        <taxon>Bacillati</taxon>
        <taxon>Actinomycetota</taxon>
        <taxon>Actinomycetes</taxon>
        <taxon>Pseudonocardiales</taxon>
        <taxon>Pseudonocardiaceae</taxon>
        <taxon>Amycolatopsis</taxon>
    </lineage>
</organism>
<dbReference type="SUPFAM" id="SSF51679">
    <property type="entry name" value="Bacterial luciferase-like"/>
    <property type="match status" value="1"/>
</dbReference>
<dbReference type="InterPro" id="IPR019952">
    <property type="entry name" value="F420_OxRdatse_Rv1855c_pred"/>
</dbReference>
<dbReference type="RefSeq" id="WP_268755252.1">
    <property type="nucleotide sequence ID" value="NZ_CP113836.1"/>
</dbReference>
<evidence type="ECO:0000313" key="6">
    <source>
        <dbReference type="EMBL" id="WAL65041.1"/>
    </source>
</evidence>
<proteinExistence type="predicted"/>
<keyword evidence="4" id="KW-0503">Monooxygenase</keyword>
<dbReference type="InterPro" id="IPR036661">
    <property type="entry name" value="Luciferase-like_sf"/>
</dbReference>
<evidence type="ECO:0000259" key="5">
    <source>
        <dbReference type="Pfam" id="PF00296"/>
    </source>
</evidence>
<dbReference type="PANTHER" id="PTHR42847:SF8">
    <property type="entry name" value="CONSERVED PROTEIN"/>
    <property type="match status" value="1"/>
</dbReference>
<keyword evidence="3" id="KW-0560">Oxidoreductase</keyword>
<dbReference type="Proteomes" id="UP001163203">
    <property type="component" value="Chromosome"/>
</dbReference>
<dbReference type="PANTHER" id="PTHR42847">
    <property type="entry name" value="ALKANESULFONATE MONOOXYGENASE"/>
    <property type="match status" value="1"/>
</dbReference>